<feature type="domain" description="G-patch" evidence="2">
    <location>
        <begin position="121"/>
        <end position="214"/>
    </location>
</feature>
<name>A0A3S5BKR7_9PLAT</name>
<proteinExistence type="predicted"/>
<sequence>MSIDKTLIGRHFVRGSSSTSERSKPFCLSQHSSSHEEVMSGSEARGFYESLIDDEDVVIIGESNCPTISFNADQVTNLTTCKMCGLEFLSDKDSEARHIISMTHQFALLSKNPPPPSPLVLSSSNIGYRMLSKMGWKDVNQIREVNISGSSSDSEVDKEHSTNLPLKSTSEFPSTTNSDLRQVGVCGGLGRDGRGRRHPIATVLKRDRHGLGWRILALQTDLKPYTQTSKKAFSGSNIVYRRPHLARVTHFGPRDTAAVQDPPFKTGGRKGSSRAIVLDKRLHKRLRHQERIKERQLRLAMDLTRDE</sequence>
<accession>A0A3S5BKR7</accession>
<organism evidence="3 4">
    <name type="scientific">Protopolystoma xenopodis</name>
    <dbReference type="NCBI Taxonomy" id="117903"/>
    <lineage>
        <taxon>Eukaryota</taxon>
        <taxon>Metazoa</taxon>
        <taxon>Spiralia</taxon>
        <taxon>Lophotrochozoa</taxon>
        <taxon>Platyhelminthes</taxon>
        <taxon>Monogenea</taxon>
        <taxon>Polyopisthocotylea</taxon>
        <taxon>Polystomatidea</taxon>
        <taxon>Polystomatidae</taxon>
        <taxon>Protopolystoma</taxon>
    </lineage>
</organism>
<feature type="region of interest" description="Disordered" evidence="1">
    <location>
        <begin position="147"/>
        <end position="181"/>
    </location>
</feature>
<reference evidence="3" key="1">
    <citation type="submission" date="2018-11" db="EMBL/GenBank/DDBJ databases">
        <authorList>
            <consortium name="Pathogen Informatics"/>
        </authorList>
    </citation>
    <scope>NUCLEOTIDE SEQUENCE</scope>
</reference>
<dbReference type="SMART" id="SM00443">
    <property type="entry name" value="G_patch"/>
    <property type="match status" value="1"/>
</dbReference>
<dbReference type="Proteomes" id="UP000784294">
    <property type="component" value="Unassembled WGS sequence"/>
</dbReference>
<dbReference type="GO" id="GO:0003676">
    <property type="term" value="F:nucleic acid binding"/>
    <property type="evidence" value="ECO:0007669"/>
    <property type="project" value="InterPro"/>
</dbReference>
<evidence type="ECO:0000313" key="4">
    <source>
        <dbReference type="Proteomes" id="UP000784294"/>
    </source>
</evidence>
<dbReference type="OrthoDB" id="515366at2759"/>
<comment type="caution">
    <text evidence="3">The sequence shown here is derived from an EMBL/GenBank/DDBJ whole genome shotgun (WGS) entry which is preliminary data.</text>
</comment>
<evidence type="ECO:0000313" key="3">
    <source>
        <dbReference type="EMBL" id="VEL27980.1"/>
    </source>
</evidence>
<protein>
    <recommendedName>
        <fullName evidence="2">G-patch domain-containing protein</fullName>
    </recommendedName>
</protein>
<keyword evidence="4" id="KW-1185">Reference proteome</keyword>
<dbReference type="AlphaFoldDB" id="A0A3S5BKR7"/>
<dbReference type="EMBL" id="CAAALY010091469">
    <property type="protein sequence ID" value="VEL27980.1"/>
    <property type="molecule type" value="Genomic_DNA"/>
</dbReference>
<dbReference type="InterPro" id="IPR039146">
    <property type="entry name" value="GPANK1"/>
</dbReference>
<dbReference type="InterPro" id="IPR000467">
    <property type="entry name" value="G_patch_dom"/>
</dbReference>
<evidence type="ECO:0000259" key="2">
    <source>
        <dbReference type="SMART" id="SM00443"/>
    </source>
</evidence>
<feature type="compositionally biased region" description="Polar residues" evidence="1">
    <location>
        <begin position="162"/>
        <end position="180"/>
    </location>
</feature>
<evidence type="ECO:0000256" key="1">
    <source>
        <dbReference type="SAM" id="MobiDB-lite"/>
    </source>
</evidence>
<dbReference type="PANTHER" id="PTHR20923">
    <property type="entry name" value="BAT4 PROTEIN-RELATED"/>
    <property type="match status" value="1"/>
</dbReference>
<dbReference type="PANTHER" id="PTHR20923:SF1">
    <property type="entry name" value="G PATCH DOMAIN AND ANKYRIN REPEAT-CONTAINING PROTEIN 1"/>
    <property type="match status" value="1"/>
</dbReference>
<gene>
    <name evidence="3" type="ORF">PXEA_LOCUS21420</name>
</gene>